<evidence type="ECO:0000256" key="3">
    <source>
        <dbReference type="ARBA" id="ARBA00022603"/>
    </source>
</evidence>
<dbReference type="HAMAP" id="MF_00607">
    <property type="entry name" value="16SrRNA_methyltr_A"/>
    <property type="match status" value="1"/>
</dbReference>
<feature type="binding site" evidence="7 8">
    <location>
        <position position="63"/>
    </location>
    <ligand>
        <name>S-adenosyl-L-methionine</name>
        <dbReference type="ChEBI" id="CHEBI:59789"/>
    </ligand>
</feature>
<feature type="domain" description="Ribosomal RNA adenine methylase transferase N-terminal" evidence="9">
    <location>
        <begin position="20"/>
        <end position="192"/>
    </location>
</feature>
<dbReference type="EC" id="2.1.1.182" evidence="7"/>
<keyword evidence="11" id="KW-1185">Reference proteome</keyword>
<feature type="binding site" evidence="7 8">
    <location>
        <position position="13"/>
    </location>
    <ligand>
        <name>S-adenosyl-L-methionine</name>
        <dbReference type="ChEBI" id="CHEBI:59789"/>
    </ligand>
</feature>
<dbReference type="EMBL" id="QKSB01000005">
    <property type="protein sequence ID" value="PZE17014.1"/>
    <property type="molecule type" value="Genomic_DNA"/>
</dbReference>
<accession>A0A2W1N003</accession>
<evidence type="ECO:0000313" key="10">
    <source>
        <dbReference type="EMBL" id="PZE17014.1"/>
    </source>
</evidence>
<dbReference type="InterPro" id="IPR029063">
    <property type="entry name" value="SAM-dependent_MTases_sf"/>
</dbReference>
<dbReference type="SUPFAM" id="SSF53335">
    <property type="entry name" value="S-adenosyl-L-methionine-dependent methyltransferases"/>
    <property type="match status" value="1"/>
</dbReference>
<dbReference type="InterPro" id="IPR020598">
    <property type="entry name" value="rRNA_Ade_methylase_Trfase_N"/>
</dbReference>
<comment type="subcellular location">
    <subcellularLocation>
        <location evidence="7">Cytoplasm</location>
    </subcellularLocation>
</comment>
<comment type="caution">
    <text evidence="10">The sequence shown here is derived from an EMBL/GenBank/DDBJ whole genome shotgun (WGS) entry which is preliminary data.</text>
</comment>
<evidence type="ECO:0000256" key="5">
    <source>
        <dbReference type="ARBA" id="ARBA00022691"/>
    </source>
</evidence>
<feature type="binding site" evidence="7 8">
    <location>
        <position position="41"/>
    </location>
    <ligand>
        <name>S-adenosyl-L-methionine</name>
        <dbReference type="ChEBI" id="CHEBI:59789"/>
    </ligand>
</feature>
<dbReference type="OrthoDB" id="9814755at2"/>
<proteinExistence type="inferred from homology"/>
<evidence type="ECO:0000256" key="7">
    <source>
        <dbReference type="HAMAP-Rule" id="MF_00607"/>
    </source>
</evidence>
<name>A0A2W1N003_9FLAO</name>
<dbReference type="PANTHER" id="PTHR11727">
    <property type="entry name" value="DIMETHYLADENOSINE TRANSFERASE"/>
    <property type="match status" value="1"/>
</dbReference>
<keyword evidence="2 7" id="KW-0698">rRNA processing</keyword>
<dbReference type="FunFam" id="1.10.8.100:FF:000001">
    <property type="entry name" value="Ribosomal RNA small subunit methyltransferase A"/>
    <property type="match status" value="1"/>
</dbReference>
<dbReference type="InterPro" id="IPR011530">
    <property type="entry name" value="rRNA_adenine_dimethylase"/>
</dbReference>
<evidence type="ECO:0000259" key="9">
    <source>
        <dbReference type="SMART" id="SM00650"/>
    </source>
</evidence>
<dbReference type="PROSITE" id="PS51689">
    <property type="entry name" value="SAM_RNA_A_N6_MT"/>
    <property type="match status" value="1"/>
</dbReference>
<dbReference type="AlphaFoldDB" id="A0A2W1N003"/>
<protein>
    <recommendedName>
        <fullName evidence="7">Ribosomal RNA small subunit methyltransferase A</fullName>
        <ecNumber evidence="7">2.1.1.182</ecNumber>
    </recommendedName>
    <alternativeName>
        <fullName evidence="7">16S rRNA (adenine(1518)-N(6)/adenine(1519)-N(6))-dimethyltransferase</fullName>
    </alternativeName>
    <alternativeName>
        <fullName evidence="7">16S rRNA dimethyladenosine transferase</fullName>
    </alternativeName>
    <alternativeName>
        <fullName evidence="7">16S rRNA dimethylase</fullName>
    </alternativeName>
    <alternativeName>
        <fullName evidence="7">S-adenosylmethionine-6-N', N'-adenosyl(rRNA) dimethyltransferase</fullName>
    </alternativeName>
</protein>
<keyword evidence="5 7" id="KW-0949">S-adenosyl-L-methionine</keyword>
<dbReference type="InterPro" id="IPR001737">
    <property type="entry name" value="KsgA/Erm"/>
</dbReference>
<dbReference type="Pfam" id="PF00398">
    <property type="entry name" value="RrnaAD"/>
    <property type="match status" value="1"/>
</dbReference>
<comment type="function">
    <text evidence="7">Specifically dimethylates two adjacent adenosines (A1518 and A1519) in the loop of a conserved hairpin near the 3'-end of 16S rRNA in the 30S particle. May play a critical role in biogenesis of 30S subunits.</text>
</comment>
<dbReference type="GO" id="GO:0003723">
    <property type="term" value="F:RNA binding"/>
    <property type="evidence" value="ECO:0007669"/>
    <property type="project" value="UniProtKB-UniRule"/>
</dbReference>
<organism evidence="10 11">
    <name type="scientific">Putridiphycobacter roseus</name>
    <dbReference type="NCBI Taxonomy" id="2219161"/>
    <lineage>
        <taxon>Bacteria</taxon>
        <taxon>Pseudomonadati</taxon>
        <taxon>Bacteroidota</taxon>
        <taxon>Flavobacteriia</taxon>
        <taxon>Flavobacteriales</taxon>
        <taxon>Crocinitomicaceae</taxon>
        <taxon>Putridiphycobacter</taxon>
    </lineage>
</organism>
<evidence type="ECO:0000256" key="2">
    <source>
        <dbReference type="ARBA" id="ARBA00022552"/>
    </source>
</evidence>
<dbReference type="PANTHER" id="PTHR11727:SF7">
    <property type="entry name" value="DIMETHYLADENOSINE TRANSFERASE-RELATED"/>
    <property type="match status" value="1"/>
</dbReference>
<dbReference type="NCBIfam" id="TIGR00755">
    <property type="entry name" value="ksgA"/>
    <property type="match status" value="1"/>
</dbReference>
<keyword evidence="6 7" id="KW-0694">RNA-binding</keyword>
<keyword evidence="4 7" id="KW-0808">Transferase</keyword>
<sequence length="260" mass="29941">MMYVKPKKHLGQHFLKDESVCVRMVEAIPEQKDMLPVLEVGPGTGALTKYLLKRKDLETHVIELDEESVVYLKKYYEALGDRIYAMDFLKIDLEKLMGKGSFIVAGNFPYNISSQILFKVLDYKDQIPFVVGMFQREVAQRIAEKPGTKQYGIISVLIQAYYDIDYLFTVNEDVFDPPPKVKSGVIQLTRNKVLKLDCNEKLFKQVVKTSFNQRRKTIRNSVKSMLHDAVDTSAEIFSERPEQLSVEEFIQLTNLLDVSN</sequence>
<keyword evidence="3 7" id="KW-0489">Methyltransferase</keyword>
<feature type="binding site" evidence="7 8">
    <location>
        <position position="87"/>
    </location>
    <ligand>
        <name>S-adenosyl-L-methionine</name>
        <dbReference type="ChEBI" id="CHEBI:59789"/>
    </ligand>
</feature>
<gene>
    <name evidence="7" type="primary">rsmA</name>
    <name evidence="7" type="synonym">ksgA</name>
    <name evidence="10" type="ORF">DNU06_09705</name>
</gene>
<dbReference type="Gene3D" id="1.10.8.100">
    <property type="entry name" value="Ribosomal RNA adenine dimethylase-like, domain 2"/>
    <property type="match status" value="1"/>
</dbReference>
<evidence type="ECO:0000256" key="4">
    <source>
        <dbReference type="ARBA" id="ARBA00022679"/>
    </source>
</evidence>
<dbReference type="Gene3D" id="3.40.50.150">
    <property type="entry name" value="Vaccinia Virus protein VP39"/>
    <property type="match status" value="1"/>
</dbReference>
<feature type="binding site" evidence="7 8">
    <location>
        <position position="107"/>
    </location>
    <ligand>
        <name>S-adenosyl-L-methionine</name>
        <dbReference type="ChEBI" id="CHEBI:59789"/>
    </ligand>
</feature>
<evidence type="ECO:0000256" key="8">
    <source>
        <dbReference type="PROSITE-ProRule" id="PRU01026"/>
    </source>
</evidence>
<keyword evidence="1 7" id="KW-0963">Cytoplasm</keyword>
<reference evidence="10 11" key="1">
    <citation type="submission" date="2018-06" db="EMBL/GenBank/DDBJ databases">
        <title>The draft genome sequence of Crocinitomix sp. SM1701.</title>
        <authorList>
            <person name="Zhang X."/>
        </authorList>
    </citation>
    <scope>NUCLEOTIDE SEQUENCE [LARGE SCALE GENOMIC DNA]</scope>
    <source>
        <strain evidence="10 11">SM1701</strain>
    </source>
</reference>
<evidence type="ECO:0000256" key="1">
    <source>
        <dbReference type="ARBA" id="ARBA00022490"/>
    </source>
</evidence>
<comment type="catalytic activity">
    <reaction evidence="7">
        <text>adenosine(1518)/adenosine(1519) in 16S rRNA + 4 S-adenosyl-L-methionine = N(6)-dimethyladenosine(1518)/N(6)-dimethyladenosine(1519) in 16S rRNA + 4 S-adenosyl-L-homocysteine + 4 H(+)</text>
        <dbReference type="Rhea" id="RHEA:19609"/>
        <dbReference type="Rhea" id="RHEA-COMP:10232"/>
        <dbReference type="Rhea" id="RHEA-COMP:10233"/>
        <dbReference type="ChEBI" id="CHEBI:15378"/>
        <dbReference type="ChEBI" id="CHEBI:57856"/>
        <dbReference type="ChEBI" id="CHEBI:59789"/>
        <dbReference type="ChEBI" id="CHEBI:74411"/>
        <dbReference type="ChEBI" id="CHEBI:74493"/>
        <dbReference type="EC" id="2.1.1.182"/>
    </reaction>
</comment>
<feature type="binding site" evidence="7 8">
    <location>
        <position position="15"/>
    </location>
    <ligand>
        <name>S-adenosyl-L-methionine</name>
        <dbReference type="ChEBI" id="CHEBI:59789"/>
    </ligand>
</feature>
<dbReference type="InterPro" id="IPR023165">
    <property type="entry name" value="rRNA_Ade_diMease-like_C"/>
</dbReference>
<dbReference type="GO" id="GO:0052908">
    <property type="term" value="F:16S rRNA (adenine(1518)-N(6)/adenine(1519)-N(6))-dimethyltransferase activity"/>
    <property type="evidence" value="ECO:0007669"/>
    <property type="project" value="UniProtKB-EC"/>
</dbReference>
<dbReference type="CDD" id="cd02440">
    <property type="entry name" value="AdoMet_MTases"/>
    <property type="match status" value="1"/>
</dbReference>
<dbReference type="GO" id="GO:0005829">
    <property type="term" value="C:cytosol"/>
    <property type="evidence" value="ECO:0007669"/>
    <property type="project" value="TreeGrafter"/>
</dbReference>
<dbReference type="SMART" id="SM00650">
    <property type="entry name" value="rADc"/>
    <property type="match status" value="1"/>
</dbReference>
<dbReference type="Proteomes" id="UP000249248">
    <property type="component" value="Unassembled WGS sequence"/>
</dbReference>
<comment type="similarity">
    <text evidence="7">Belongs to the class I-like SAM-binding methyltransferase superfamily. rRNA adenine N(6)-methyltransferase family. RsmA subfamily.</text>
</comment>
<evidence type="ECO:0000313" key="11">
    <source>
        <dbReference type="Proteomes" id="UP000249248"/>
    </source>
</evidence>
<evidence type="ECO:0000256" key="6">
    <source>
        <dbReference type="ARBA" id="ARBA00022884"/>
    </source>
</evidence>